<keyword evidence="11" id="KW-0472">Membrane</keyword>
<evidence type="ECO:0000256" key="3">
    <source>
        <dbReference type="ARBA" id="ARBA00022448"/>
    </source>
</evidence>
<dbReference type="KEGG" id="wfu:AXE80_01140"/>
<dbReference type="PANTHER" id="PTHR33619:SF3">
    <property type="entry name" value="POLYSACCHARIDE EXPORT PROTEIN GFCE-RELATED"/>
    <property type="match status" value="1"/>
</dbReference>
<evidence type="ECO:0000256" key="2">
    <source>
        <dbReference type="ARBA" id="ARBA00009450"/>
    </source>
</evidence>
<evidence type="ECO:0000256" key="4">
    <source>
        <dbReference type="ARBA" id="ARBA00022452"/>
    </source>
</evidence>
<feature type="domain" description="SLBB" evidence="17">
    <location>
        <begin position="149"/>
        <end position="227"/>
    </location>
</feature>
<dbReference type="EMBL" id="CP014224">
    <property type="protein sequence ID" value="ANW94980.1"/>
    <property type="molecule type" value="Genomic_DNA"/>
</dbReference>
<dbReference type="GO" id="GO:0015159">
    <property type="term" value="F:polysaccharide transmembrane transporter activity"/>
    <property type="evidence" value="ECO:0007669"/>
    <property type="project" value="InterPro"/>
</dbReference>
<keyword evidence="19" id="KW-1185">Reference proteome</keyword>
<evidence type="ECO:0000256" key="6">
    <source>
        <dbReference type="ARBA" id="ARBA00022692"/>
    </source>
</evidence>
<feature type="domain" description="Polysaccharide export protein N-terminal" evidence="16">
    <location>
        <begin position="53"/>
        <end position="144"/>
    </location>
</feature>
<feature type="chain" id="PRO_5008532506" description="Sugar transporter" evidence="15">
    <location>
        <begin position="23"/>
        <end position="262"/>
    </location>
</feature>
<dbReference type="Pfam" id="PF02563">
    <property type="entry name" value="Poly_export"/>
    <property type="match status" value="1"/>
</dbReference>
<evidence type="ECO:0000313" key="18">
    <source>
        <dbReference type="EMBL" id="ANW94980.1"/>
    </source>
</evidence>
<dbReference type="OrthoDB" id="662756at2"/>
<dbReference type="RefSeq" id="WP_068824084.1">
    <property type="nucleotide sequence ID" value="NZ_CP014224.1"/>
</dbReference>
<comment type="subcellular location">
    <subcellularLocation>
        <location evidence="1">Cell outer membrane</location>
        <topology evidence="1">Multi-pass membrane protein</topology>
    </subcellularLocation>
</comment>
<dbReference type="GO" id="GO:0009279">
    <property type="term" value="C:cell outer membrane"/>
    <property type="evidence" value="ECO:0007669"/>
    <property type="project" value="UniProtKB-SubCell"/>
</dbReference>
<keyword evidence="6" id="KW-0812">Transmembrane</keyword>
<evidence type="ECO:0000256" key="14">
    <source>
        <dbReference type="ARBA" id="ARBA00023288"/>
    </source>
</evidence>
<keyword evidence="13" id="KW-0998">Cell outer membrane</keyword>
<evidence type="ECO:0000256" key="15">
    <source>
        <dbReference type="SAM" id="SignalP"/>
    </source>
</evidence>
<keyword evidence="5" id="KW-0762">Sugar transport</keyword>
<dbReference type="PROSITE" id="PS51257">
    <property type="entry name" value="PROKAR_LIPOPROTEIN"/>
    <property type="match status" value="1"/>
</dbReference>
<dbReference type="GO" id="GO:0015288">
    <property type="term" value="F:porin activity"/>
    <property type="evidence" value="ECO:0007669"/>
    <property type="project" value="UniProtKB-KW"/>
</dbReference>
<dbReference type="AlphaFoldDB" id="A0A1B1Y2K0"/>
<evidence type="ECO:0000259" key="17">
    <source>
        <dbReference type="Pfam" id="PF22461"/>
    </source>
</evidence>
<evidence type="ECO:0008006" key="20">
    <source>
        <dbReference type="Google" id="ProtNLM"/>
    </source>
</evidence>
<evidence type="ECO:0000256" key="7">
    <source>
        <dbReference type="ARBA" id="ARBA00022729"/>
    </source>
</evidence>
<dbReference type="Gene3D" id="3.30.1950.10">
    <property type="entry name" value="wza like domain"/>
    <property type="match status" value="1"/>
</dbReference>
<dbReference type="PANTHER" id="PTHR33619">
    <property type="entry name" value="POLYSACCHARIDE EXPORT PROTEIN GFCE-RELATED"/>
    <property type="match status" value="1"/>
</dbReference>
<name>A0A1B1Y2K0_9FLAO</name>
<keyword evidence="9" id="KW-0406">Ion transport</keyword>
<keyword evidence="7 15" id="KW-0732">Signal</keyword>
<dbReference type="InterPro" id="IPR003715">
    <property type="entry name" value="Poly_export_N"/>
</dbReference>
<evidence type="ECO:0000256" key="13">
    <source>
        <dbReference type="ARBA" id="ARBA00023237"/>
    </source>
</evidence>
<comment type="similarity">
    <text evidence="2">Belongs to the BexD/CtrA/VexA family.</text>
</comment>
<organism evidence="18 19">
    <name type="scientific">Wenyingzhuangia fucanilytica</name>
    <dbReference type="NCBI Taxonomy" id="1790137"/>
    <lineage>
        <taxon>Bacteria</taxon>
        <taxon>Pseudomonadati</taxon>
        <taxon>Bacteroidota</taxon>
        <taxon>Flavobacteriia</taxon>
        <taxon>Flavobacteriales</taxon>
        <taxon>Flavobacteriaceae</taxon>
        <taxon>Wenyingzhuangia</taxon>
    </lineage>
</organism>
<dbReference type="Gene3D" id="3.10.560.10">
    <property type="entry name" value="Outer membrane lipoprotein wza domain like"/>
    <property type="match status" value="1"/>
</dbReference>
<keyword evidence="4" id="KW-1134">Transmembrane beta strand</keyword>
<proteinExistence type="inferred from homology"/>
<feature type="signal peptide" evidence="15">
    <location>
        <begin position="1"/>
        <end position="22"/>
    </location>
</feature>
<dbReference type="Pfam" id="PF22461">
    <property type="entry name" value="SLBB_2"/>
    <property type="match status" value="1"/>
</dbReference>
<sequence>MKIVKKLSLFVVILFMASCASRKDIIYLQDLNLNEGHSSVEIADSVFFKMPTFKPDDRLTINISSINPEAARPFNLYITSFNMGGITSAGQQQQQSYLVDKDGYISFPQLGELKVLGMNRIELQKVLEKKLKMFLPDVIANVQLVNFRISMLGEVTKPGEYIINRDKVSILQAIGMAGDLTIHGKRDNIKLIREVNGLVKYYDLDLRSKDVVNSPAYFLQQNDVVYVAPNKPQVNASASSPTASYIISATGLLITIISILTR</sequence>
<dbReference type="STRING" id="1790137.AXE80_01140"/>
<evidence type="ECO:0000256" key="10">
    <source>
        <dbReference type="ARBA" id="ARBA00023114"/>
    </source>
</evidence>
<evidence type="ECO:0000256" key="11">
    <source>
        <dbReference type="ARBA" id="ARBA00023136"/>
    </source>
</evidence>
<evidence type="ECO:0000256" key="9">
    <source>
        <dbReference type="ARBA" id="ARBA00023065"/>
    </source>
</evidence>
<dbReference type="InterPro" id="IPR054765">
    <property type="entry name" value="SLBB_dom"/>
</dbReference>
<keyword evidence="3" id="KW-0813">Transport</keyword>
<protein>
    <recommendedName>
        <fullName evidence="20">Sugar transporter</fullName>
    </recommendedName>
</protein>
<evidence type="ECO:0000256" key="1">
    <source>
        <dbReference type="ARBA" id="ARBA00004571"/>
    </source>
</evidence>
<dbReference type="InterPro" id="IPR049712">
    <property type="entry name" value="Poly_export"/>
</dbReference>
<dbReference type="GO" id="GO:0046930">
    <property type="term" value="C:pore complex"/>
    <property type="evidence" value="ECO:0007669"/>
    <property type="project" value="UniProtKB-KW"/>
</dbReference>
<evidence type="ECO:0000256" key="8">
    <source>
        <dbReference type="ARBA" id="ARBA00023047"/>
    </source>
</evidence>
<accession>A0A1B1Y2K0</accession>
<evidence type="ECO:0000313" key="19">
    <source>
        <dbReference type="Proteomes" id="UP000092967"/>
    </source>
</evidence>
<dbReference type="GO" id="GO:0006811">
    <property type="term" value="P:monoatomic ion transport"/>
    <property type="evidence" value="ECO:0007669"/>
    <property type="project" value="UniProtKB-KW"/>
</dbReference>
<keyword evidence="14" id="KW-0449">Lipoprotein</keyword>
<dbReference type="Proteomes" id="UP000092967">
    <property type="component" value="Chromosome"/>
</dbReference>
<keyword evidence="8" id="KW-0625">Polysaccharide transport</keyword>
<evidence type="ECO:0000259" key="16">
    <source>
        <dbReference type="Pfam" id="PF02563"/>
    </source>
</evidence>
<keyword evidence="10" id="KW-0626">Porin</keyword>
<reference evidence="18 19" key="1">
    <citation type="submission" date="2016-02" db="EMBL/GenBank/DDBJ databases">
        <authorList>
            <person name="Wen L."/>
            <person name="He K."/>
            <person name="Yang H."/>
        </authorList>
    </citation>
    <scope>NUCLEOTIDE SEQUENCE [LARGE SCALE GENOMIC DNA]</scope>
    <source>
        <strain evidence="18 19">CZ1127</strain>
    </source>
</reference>
<gene>
    <name evidence="18" type="ORF">AXE80_01140</name>
</gene>
<evidence type="ECO:0000256" key="12">
    <source>
        <dbReference type="ARBA" id="ARBA00023139"/>
    </source>
</evidence>
<evidence type="ECO:0000256" key="5">
    <source>
        <dbReference type="ARBA" id="ARBA00022597"/>
    </source>
</evidence>
<keyword evidence="12" id="KW-0564">Palmitate</keyword>